<dbReference type="Pfam" id="PF00929">
    <property type="entry name" value="RNase_T"/>
    <property type="match status" value="1"/>
</dbReference>
<evidence type="ECO:0000256" key="1">
    <source>
        <dbReference type="ARBA" id="ARBA00022722"/>
    </source>
</evidence>
<comment type="caution">
    <text evidence="5">The sequence shown here is derived from an EMBL/GenBank/DDBJ whole genome shotgun (WGS) entry which is preliminary data.</text>
</comment>
<evidence type="ECO:0000259" key="4">
    <source>
        <dbReference type="Pfam" id="PF00929"/>
    </source>
</evidence>
<dbReference type="PANTHER" id="PTHR23044">
    <property type="entry name" value="3'-5' EXONUCLEASE ERI1-RELATED"/>
    <property type="match status" value="1"/>
</dbReference>
<evidence type="ECO:0000256" key="2">
    <source>
        <dbReference type="ARBA" id="ARBA00022801"/>
    </source>
</evidence>
<evidence type="ECO:0000256" key="3">
    <source>
        <dbReference type="ARBA" id="ARBA00022839"/>
    </source>
</evidence>
<protein>
    <recommendedName>
        <fullName evidence="4">Exonuclease domain-containing protein</fullName>
    </recommendedName>
</protein>
<dbReference type="Gene3D" id="3.30.420.10">
    <property type="entry name" value="Ribonuclease H-like superfamily/Ribonuclease H"/>
    <property type="match status" value="1"/>
</dbReference>
<dbReference type="SUPFAM" id="SSF53098">
    <property type="entry name" value="Ribonuclease H-like"/>
    <property type="match status" value="1"/>
</dbReference>
<feature type="domain" description="Exonuclease" evidence="4">
    <location>
        <begin position="12"/>
        <end position="74"/>
    </location>
</feature>
<dbReference type="InterPro" id="IPR013520">
    <property type="entry name" value="Ribonucl_H"/>
</dbReference>
<dbReference type="GO" id="GO:0000175">
    <property type="term" value="F:3'-5'-RNA exonuclease activity"/>
    <property type="evidence" value="ECO:0007669"/>
    <property type="project" value="InterPro"/>
</dbReference>
<dbReference type="InterPro" id="IPR047201">
    <property type="entry name" value="ERI-1_3'hExo-like"/>
</dbReference>
<dbReference type="Proteomes" id="UP000237246">
    <property type="component" value="Unassembled WGS sequence"/>
</dbReference>
<dbReference type="InterPro" id="IPR012337">
    <property type="entry name" value="RNaseH-like_sf"/>
</dbReference>
<dbReference type="OrthoDB" id="448399at2759"/>
<dbReference type="EMBL" id="PPHD01102073">
    <property type="protein sequence ID" value="POI19419.1"/>
    <property type="molecule type" value="Genomic_DNA"/>
</dbReference>
<evidence type="ECO:0000313" key="5">
    <source>
        <dbReference type="EMBL" id="POI19419.1"/>
    </source>
</evidence>
<name>A0A2P4S5P0_BAMTH</name>
<keyword evidence="1" id="KW-0540">Nuclease</keyword>
<dbReference type="AlphaFoldDB" id="A0A2P4S5P0"/>
<keyword evidence="6" id="KW-1185">Reference proteome</keyword>
<dbReference type="GO" id="GO:0003676">
    <property type="term" value="F:nucleic acid binding"/>
    <property type="evidence" value="ECO:0007669"/>
    <property type="project" value="InterPro"/>
</dbReference>
<reference evidence="5 6" key="1">
    <citation type="submission" date="2018-01" db="EMBL/GenBank/DDBJ databases">
        <title>Comparison of the Chinese Bamboo Partridge and Red Junglefowl genome sequences highlights the importance of demography in genome evolution.</title>
        <authorList>
            <person name="Tiley G.P."/>
            <person name="Kimball R.T."/>
            <person name="Braun E.L."/>
            <person name="Burleigh J.G."/>
        </authorList>
    </citation>
    <scope>NUCLEOTIDE SEQUENCE [LARGE SCALE GENOMIC DNA]</scope>
    <source>
        <strain evidence="5">RTK389</strain>
        <tissue evidence="5">Blood</tissue>
    </source>
</reference>
<gene>
    <name evidence="5" type="ORF">CIB84_016836</name>
</gene>
<dbReference type="InterPro" id="IPR051274">
    <property type="entry name" value="3-5_Exoribonuclease"/>
</dbReference>
<keyword evidence="3" id="KW-0269">Exonuclease</keyword>
<accession>A0A2P4S5P0</accession>
<proteinExistence type="predicted"/>
<sequence>MAERRSGFGFLLVLDFESTCWRDARQRRPEIIEFPAVLLNAATGRIEAEFHTFVQPQEQPVLSEFCTALTGVTQVSRCALRVRCSFKEPKTAKPRADRSLY</sequence>
<keyword evidence="2" id="KW-0378">Hydrolase</keyword>
<dbReference type="InterPro" id="IPR036397">
    <property type="entry name" value="RNaseH_sf"/>
</dbReference>
<organism evidence="5 6">
    <name type="scientific">Bambusicola thoracicus</name>
    <name type="common">Chinese bamboo-partridge</name>
    <name type="synonym">Perdix thoracica</name>
    <dbReference type="NCBI Taxonomy" id="9083"/>
    <lineage>
        <taxon>Eukaryota</taxon>
        <taxon>Metazoa</taxon>
        <taxon>Chordata</taxon>
        <taxon>Craniata</taxon>
        <taxon>Vertebrata</taxon>
        <taxon>Euteleostomi</taxon>
        <taxon>Archelosauria</taxon>
        <taxon>Archosauria</taxon>
        <taxon>Dinosauria</taxon>
        <taxon>Saurischia</taxon>
        <taxon>Theropoda</taxon>
        <taxon>Coelurosauria</taxon>
        <taxon>Aves</taxon>
        <taxon>Neognathae</taxon>
        <taxon>Galloanserae</taxon>
        <taxon>Galliformes</taxon>
        <taxon>Phasianidae</taxon>
        <taxon>Perdicinae</taxon>
        <taxon>Bambusicola</taxon>
    </lineage>
</organism>
<dbReference type="PANTHER" id="PTHR23044:SF61">
    <property type="entry name" value="3'-5' EXORIBONUCLEASE 1-RELATED"/>
    <property type="match status" value="1"/>
</dbReference>
<evidence type="ECO:0000313" key="6">
    <source>
        <dbReference type="Proteomes" id="UP000237246"/>
    </source>
</evidence>
<dbReference type="CDD" id="cd06133">
    <property type="entry name" value="ERI-1_3'hExo_like"/>
    <property type="match status" value="1"/>
</dbReference>